<evidence type="ECO:0000256" key="4">
    <source>
        <dbReference type="ARBA" id="ARBA00022741"/>
    </source>
</evidence>
<reference evidence="14 15" key="1">
    <citation type="submission" date="2020-03" db="EMBL/GenBank/DDBJ databases">
        <title>Assessment of the enzymatic potential of alkaline-tolerant lipase obtained from Bacillus luteus H11 (technogenic soil) for the bioremediation of saline soils contaminated with petroleum substances.</title>
        <authorList>
            <person name="Kalwasinska A."/>
        </authorList>
    </citation>
    <scope>NUCLEOTIDE SEQUENCE [LARGE SCALE GENOMIC DNA]</scope>
    <source>
        <strain evidence="14 15">H11</strain>
    </source>
</reference>
<evidence type="ECO:0000256" key="1">
    <source>
        <dbReference type="ARBA" id="ARBA00008428"/>
    </source>
</evidence>
<dbReference type="Pfam" id="PF00772">
    <property type="entry name" value="DnaB"/>
    <property type="match status" value="1"/>
</dbReference>
<evidence type="ECO:0000256" key="2">
    <source>
        <dbReference type="ARBA" id="ARBA00022515"/>
    </source>
</evidence>
<comment type="similarity">
    <text evidence="1 12">Belongs to the helicase family. DnaB subfamily.</text>
</comment>
<evidence type="ECO:0000256" key="11">
    <source>
        <dbReference type="NCBIfam" id="TIGR00665"/>
    </source>
</evidence>
<keyword evidence="2 12" id="KW-0639">Primosome</keyword>
<keyword evidence="7 12" id="KW-0067">ATP-binding</keyword>
<keyword evidence="5 12" id="KW-0378">Hydrolase</keyword>
<evidence type="ECO:0000259" key="13">
    <source>
        <dbReference type="PROSITE" id="PS51199"/>
    </source>
</evidence>
<evidence type="ECO:0000313" key="14">
    <source>
        <dbReference type="EMBL" id="NJP38870.1"/>
    </source>
</evidence>
<evidence type="ECO:0000313" key="15">
    <source>
        <dbReference type="Proteomes" id="UP000752012"/>
    </source>
</evidence>
<dbReference type="AlphaFoldDB" id="A0A969PR34"/>
<dbReference type="GO" id="GO:0042802">
    <property type="term" value="F:identical protein binding"/>
    <property type="evidence" value="ECO:0007669"/>
    <property type="project" value="UniProtKB-ARBA"/>
</dbReference>
<gene>
    <name evidence="14" type="primary">dnaB</name>
    <name evidence="14" type="ORF">HCN83_14980</name>
</gene>
<feature type="domain" description="SF4 helicase" evidence="13">
    <location>
        <begin position="179"/>
        <end position="445"/>
    </location>
</feature>
<keyword evidence="6 12" id="KW-0347">Helicase</keyword>
<dbReference type="GO" id="GO:0005829">
    <property type="term" value="C:cytosol"/>
    <property type="evidence" value="ECO:0007669"/>
    <property type="project" value="TreeGrafter"/>
</dbReference>
<dbReference type="GO" id="GO:0003677">
    <property type="term" value="F:DNA binding"/>
    <property type="evidence" value="ECO:0007669"/>
    <property type="project" value="UniProtKB-UniRule"/>
</dbReference>
<keyword evidence="15" id="KW-1185">Reference proteome</keyword>
<proteinExistence type="inferred from homology"/>
<dbReference type="InterPro" id="IPR027417">
    <property type="entry name" value="P-loop_NTPase"/>
</dbReference>
<dbReference type="GO" id="GO:1990077">
    <property type="term" value="C:primosome complex"/>
    <property type="evidence" value="ECO:0007669"/>
    <property type="project" value="UniProtKB-UniRule"/>
</dbReference>
<protein>
    <recommendedName>
        <fullName evidence="11 12">Replicative DNA helicase</fullName>
        <ecNumber evidence="11 12">5.6.2.3</ecNumber>
    </recommendedName>
</protein>
<dbReference type="GO" id="GO:0005524">
    <property type="term" value="F:ATP binding"/>
    <property type="evidence" value="ECO:0007669"/>
    <property type="project" value="UniProtKB-UniRule"/>
</dbReference>
<evidence type="ECO:0000256" key="3">
    <source>
        <dbReference type="ARBA" id="ARBA00022705"/>
    </source>
</evidence>
<organism evidence="14 15">
    <name type="scientific">Alkalicoccus luteus</name>
    <dbReference type="NCBI Taxonomy" id="1237094"/>
    <lineage>
        <taxon>Bacteria</taxon>
        <taxon>Bacillati</taxon>
        <taxon>Bacillota</taxon>
        <taxon>Bacilli</taxon>
        <taxon>Bacillales</taxon>
        <taxon>Bacillaceae</taxon>
        <taxon>Alkalicoccus</taxon>
    </lineage>
</organism>
<dbReference type="Gene3D" id="1.10.860.10">
    <property type="entry name" value="DNAb Helicase, Chain A"/>
    <property type="match status" value="1"/>
</dbReference>
<name>A0A969PR34_9BACI</name>
<dbReference type="FunFam" id="1.10.860.10:FF:000001">
    <property type="entry name" value="Replicative DNA helicase"/>
    <property type="match status" value="1"/>
</dbReference>
<evidence type="ECO:0000256" key="8">
    <source>
        <dbReference type="ARBA" id="ARBA00023125"/>
    </source>
</evidence>
<dbReference type="RefSeq" id="WP_168008773.1">
    <property type="nucleotide sequence ID" value="NZ_JAATHJ010000032.1"/>
</dbReference>
<dbReference type="PANTHER" id="PTHR30153:SF2">
    <property type="entry name" value="REPLICATIVE DNA HELICASE"/>
    <property type="match status" value="1"/>
</dbReference>
<comment type="caution">
    <text evidence="14">The sequence shown here is derived from an EMBL/GenBank/DDBJ whole genome shotgun (WGS) entry which is preliminary data.</text>
</comment>
<dbReference type="PANTHER" id="PTHR30153">
    <property type="entry name" value="REPLICATIVE DNA HELICASE DNAB"/>
    <property type="match status" value="1"/>
</dbReference>
<accession>A0A969PR34</accession>
<evidence type="ECO:0000256" key="7">
    <source>
        <dbReference type="ARBA" id="ARBA00022840"/>
    </source>
</evidence>
<dbReference type="InterPro" id="IPR036185">
    <property type="entry name" value="DNA_heli_DnaB-like_N_sf"/>
</dbReference>
<keyword evidence="9" id="KW-0413">Isomerase</keyword>
<dbReference type="InterPro" id="IPR016136">
    <property type="entry name" value="DNA_helicase_N/primase_C"/>
</dbReference>
<dbReference type="EC" id="5.6.2.3" evidence="11 12"/>
<dbReference type="Pfam" id="PF03796">
    <property type="entry name" value="DnaB_C"/>
    <property type="match status" value="1"/>
</dbReference>
<keyword evidence="8 12" id="KW-0238">DNA-binding</keyword>
<dbReference type="PROSITE" id="PS51199">
    <property type="entry name" value="SF4_HELICASE"/>
    <property type="match status" value="1"/>
</dbReference>
<keyword evidence="4 12" id="KW-0547">Nucleotide-binding</keyword>
<keyword evidence="3 12" id="KW-0235">DNA replication</keyword>
<dbReference type="GO" id="GO:0006269">
    <property type="term" value="P:DNA replication, synthesis of primer"/>
    <property type="evidence" value="ECO:0007669"/>
    <property type="project" value="UniProtKB-UniRule"/>
</dbReference>
<dbReference type="Proteomes" id="UP000752012">
    <property type="component" value="Unassembled WGS sequence"/>
</dbReference>
<dbReference type="CDD" id="cd00984">
    <property type="entry name" value="DnaB_C"/>
    <property type="match status" value="1"/>
</dbReference>
<dbReference type="SUPFAM" id="SSF52540">
    <property type="entry name" value="P-loop containing nucleoside triphosphate hydrolases"/>
    <property type="match status" value="1"/>
</dbReference>
<dbReference type="FunFam" id="3.40.50.300:FF:000076">
    <property type="entry name" value="Replicative DNA helicase"/>
    <property type="match status" value="1"/>
</dbReference>
<evidence type="ECO:0000256" key="5">
    <source>
        <dbReference type="ARBA" id="ARBA00022801"/>
    </source>
</evidence>
<dbReference type="SUPFAM" id="SSF48024">
    <property type="entry name" value="N-terminal domain of DnaB helicase"/>
    <property type="match status" value="1"/>
</dbReference>
<dbReference type="InterPro" id="IPR007693">
    <property type="entry name" value="DNA_helicase_DnaB-like_N"/>
</dbReference>
<comment type="function">
    <text evidence="12">The main replicative DNA helicase, it participates in initiation and elongation during chromosome replication. Travels ahead of the DNA replisome, separating dsDNA into templates for DNA synthesis. A processive ATP-dependent 5'-3' DNA helicase it has DNA-dependent ATPase activity.</text>
</comment>
<dbReference type="NCBIfam" id="TIGR00665">
    <property type="entry name" value="DnaB"/>
    <property type="match status" value="1"/>
</dbReference>
<dbReference type="InterPro" id="IPR007692">
    <property type="entry name" value="DNA_helicase_DnaB"/>
</dbReference>
<dbReference type="GO" id="GO:0043139">
    <property type="term" value="F:5'-3' DNA helicase activity"/>
    <property type="evidence" value="ECO:0007669"/>
    <property type="project" value="UniProtKB-EC"/>
</dbReference>
<evidence type="ECO:0000256" key="9">
    <source>
        <dbReference type="ARBA" id="ARBA00023235"/>
    </source>
</evidence>
<sequence>MNELFTDRTPPQNIEAEQAVLGAIFLDPQALVTASERLMPEDFYRVQHSRIYEVMLELSDKGEPVDLVTLIDDLNQRGWLEEVGGVSYLGELANTVPTAANVHYYTQIVEEKSLLRRLIRVATNIASESYSAEDEVDAILNEAEKSILDVSRRQSSGEFVDIKDVLIEAFDKIELLQHTAGEVTGVPTGFVELDRITAGFQKNDLVIVAARPSVGKTAFALNISQNVATKTDENVAIFSLEMGADQLVMRMLCAEGNIDAQRLRTGRLEDEDWQRLTMAMGSLSKAGIYIDDTPGIKVKEIRSKCRKLKQESGLGMIMIDYLQLIQGDARSSEGRQQEVSEISRELKGLARELEVPVIALSQLSRGVESRQDKRPMMSDIRESGSIEQDADIVAFLYRDDYYDQESEKKDIIEIIIAKQRNGPVGTVELAFVKEFNKFVNLERRHDESDMPPGA</sequence>
<evidence type="ECO:0000256" key="12">
    <source>
        <dbReference type="RuleBase" id="RU362085"/>
    </source>
</evidence>
<dbReference type="NCBIfam" id="NF004384">
    <property type="entry name" value="PRK05748.1"/>
    <property type="match status" value="1"/>
</dbReference>
<comment type="catalytic activity">
    <reaction evidence="10 12">
        <text>ATP + H2O = ADP + phosphate + H(+)</text>
        <dbReference type="Rhea" id="RHEA:13065"/>
        <dbReference type="ChEBI" id="CHEBI:15377"/>
        <dbReference type="ChEBI" id="CHEBI:15378"/>
        <dbReference type="ChEBI" id="CHEBI:30616"/>
        <dbReference type="ChEBI" id="CHEBI:43474"/>
        <dbReference type="ChEBI" id="CHEBI:456216"/>
        <dbReference type="EC" id="5.6.2.3"/>
    </reaction>
</comment>
<evidence type="ECO:0000256" key="10">
    <source>
        <dbReference type="ARBA" id="ARBA00048954"/>
    </source>
</evidence>
<dbReference type="EMBL" id="JAATHJ010000032">
    <property type="protein sequence ID" value="NJP38870.1"/>
    <property type="molecule type" value="Genomic_DNA"/>
</dbReference>
<evidence type="ECO:0000256" key="6">
    <source>
        <dbReference type="ARBA" id="ARBA00022806"/>
    </source>
</evidence>
<dbReference type="GO" id="GO:0016787">
    <property type="term" value="F:hydrolase activity"/>
    <property type="evidence" value="ECO:0007669"/>
    <property type="project" value="UniProtKB-KW"/>
</dbReference>
<dbReference type="Gene3D" id="3.40.50.300">
    <property type="entry name" value="P-loop containing nucleotide triphosphate hydrolases"/>
    <property type="match status" value="1"/>
</dbReference>
<dbReference type="InterPro" id="IPR007694">
    <property type="entry name" value="DNA_helicase_DnaB-like_C"/>
</dbReference>